<feature type="transmembrane region" description="Helical" evidence="10">
    <location>
        <begin position="303"/>
        <end position="322"/>
    </location>
</feature>
<comment type="similarity">
    <text evidence="2">Belongs to the SLC41A transporter family.</text>
</comment>
<feature type="transmembrane region" description="Helical" evidence="10">
    <location>
        <begin position="429"/>
        <end position="451"/>
    </location>
</feature>
<feature type="region of interest" description="Disordered" evidence="9">
    <location>
        <begin position="1"/>
        <end position="58"/>
    </location>
</feature>
<keyword evidence="8 10" id="KW-0472">Membrane</keyword>
<evidence type="ECO:0000256" key="2">
    <source>
        <dbReference type="ARBA" id="ARBA00009749"/>
    </source>
</evidence>
<feature type="compositionally biased region" description="Low complexity" evidence="9">
    <location>
        <begin position="39"/>
        <end position="52"/>
    </location>
</feature>
<feature type="transmembrane region" description="Helical" evidence="10">
    <location>
        <begin position="471"/>
        <end position="490"/>
    </location>
</feature>
<reference evidence="13" key="1">
    <citation type="submission" date="2024-02" db="UniProtKB">
        <authorList>
            <consortium name="WormBaseParasite"/>
        </authorList>
    </citation>
    <scope>IDENTIFICATION</scope>
</reference>
<evidence type="ECO:0000256" key="10">
    <source>
        <dbReference type="SAM" id="Phobius"/>
    </source>
</evidence>
<dbReference type="InterPro" id="IPR006667">
    <property type="entry name" value="SLC41_membr_dom"/>
</dbReference>
<feature type="transmembrane region" description="Helical" evidence="10">
    <location>
        <begin position="397"/>
        <end position="417"/>
    </location>
</feature>
<protein>
    <submittedName>
        <fullName evidence="13">SLC41A/MgtE integral membrane domain-containing protein</fullName>
    </submittedName>
</protein>
<dbReference type="Proteomes" id="UP000887575">
    <property type="component" value="Unassembled WGS sequence"/>
</dbReference>
<dbReference type="InterPro" id="IPR045349">
    <property type="entry name" value="SLC41A1-3"/>
</dbReference>
<evidence type="ECO:0000313" key="12">
    <source>
        <dbReference type="Proteomes" id="UP000887575"/>
    </source>
</evidence>
<evidence type="ECO:0000256" key="7">
    <source>
        <dbReference type="ARBA" id="ARBA00023065"/>
    </source>
</evidence>
<evidence type="ECO:0000256" key="8">
    <source>
        <dbReference type="ARBA" id="ARBA00023136"/>
    </source>
</evidence>
<evidence type="ECO:0000256" key="1">
    <source>
        <dbReference type="ARBA" id="ARBA00004141"/>
    </source>
</evidence>
<evidence type="ECO:0000259" key="11">
    <source>
        <dbReference type="Pfam" id="PF01769"/>
    </source>
</evidence>
<accession>A0AAF3J4Y6</accession>
<evidence type="ECO:0000256" key="6">
    <source>
        <dbReference type="ARBA" id="ARBA00022989"/>
    </source>
</evidence>
<feature type="transmembrane region" description="Helical" evidence="10">
    <location>
        <begin position="158"/>
        <end position="182"/>
    </location>
</feature>
<keyword evidence="4 10" id="KW-0812">Transmembrane</keyword>
<dbReference type="WBParaSite" id="MBELARI_LOCUS16476">
    <property type="protein sequence ID" value="MBELARI_LOCUS16476"/>
    <property type="gene ID" value="MBELARI_LOCUS16476"/>
</dbReference>
<keyword evidence="12" id="KW-1185">Reference proteome</keyword>
<evidence type="ECO:0000256" key="3">
    <source>
        <dbReference type="ARBA" id="ARBA00022448"/>
    </source>
</evidence>
<feature type="transmembrane region" description="Helical" evidence="10">
    <location>
        <begin position="238"/>
        <end position="260"/>
    </location>
</feature>
<keyword evidence="7" id="KW-0406">Ion transport</keyword>
<feature type="transmembrane region" description="Helical" evidence="10">
    <location>
        <begin position="272"/>
        <end position="291"/>
    </location>
</feature>
<evidence type="ECO:0000313" key="13">
    <source>
        <dbReference type="WBParaSite" id="MBELARI_LOCUS16476"/>
    </source>
</evidence>
<dbReference type="Gene3D" id="1.10.357.20">
    <property type="entry name" value="SLC41 divalent cation transporters, integral membrane domain"/>
    <property type="match status" value="2"/>
</dbReference>
<organism evidence="12 13">
    <name type="scientific">Mesorhabditis belari</name>
    <dbReference type="NCBI Taxonomy" id="2138241"/>
    <lineage>
        <taxon>Eukaryota</taxon>
        <taxon>Metazoa</taxon>
        <taxon>Ecdysozoa</taxon>
        <taxon>Nematoda</taxon>
        <taxon>Chromadorea</taxon>
        <taxon>Rhabditida</taxon>
        <taxon>Rhabditina</taxon>
        <taxon>Rhabditomorpha</taxon>
        <taxon>Rhabditoidea</taxon>
        <taxon>Rhabditidae</taxon>
        <taxon>Mesorhabditinae</taxon>
        <taxon>Mesorhabditis</taxon>
    </lineage>
</organism>
<keyword evidence="3" id="KW-0813">Transport</keyword>
<evidence type="ECO:0000256" key="9">
    <source>
        <dbReference type="SAM" id="MobiDB-lite"/>
    </source>
</evidence>
<feature type="domain" description="SLC41A/MgtE integral membrane" evidence="11">
    <location>
        <begin position="121"/>
        <end position="257"/>
    </location>
</feature>
<evidence type="ECO:0000256" key="5">
    <source>
        <dbReference type="ARBA" id="ARBA00022842"/>
    </source>
</evidence>
<dbReference type="InterPro" id="IPR036739">
    <property type="entry name" value="SLC41_membr_dom_sf"/>
</dbReference>
<sequence length="519" mass="57214">MGNESSVQNSTVSQTASQSTNADDLSKTEKAVQLDAPDTRTQTVDVETTTVTGSPSSADLSQEWSLREAVNYERPIDLIRQSSLPFFIAGLGSIFAGQVLSYASTTELFKKTPALLALSTPLMGLKGNLDMTYASRLTTLAHLGALQSLKDVWKRLPVFLATVQTQAILMAIFSSIITFAIIWPKKIVTAGGITAAQFIPLITSSSLLTVCTSAGLMCFLTTMLVYISRKCRFNPDNVTVPLAASIGDLFCVSLLFGFATLLEKSYRDSWCASYVVIIIFLALLPCWAYYVWMDESARVTLKFCWFSLVLSSLLQCAAGALLDAMARKYPDCTLYQPILSGIGGNRVAVLASRISSFLHSKGNLKTRTFPENRSLWRNLNPLRFFYSCDNDAKCSRVLIIGSLPYQLVFIFVAYVMALHLHTTDMPPKFRFMFVVGYIIFAFIQIGCLMLWGQLTCYLMWWLGVDPDTHAIPLLTGCALLFVLFTLIDVIHPDSINIIGITDSTSTTMTAMFSSSVITI</sequence>
<keyword evidence="5" id="KW-0460">Magnesium</keyword>
<dbReference type="AlphaFoldDB" id="A0AAF3J4Y6"/>
<keyword evidence="6 10" id="KW-1133">Transmembrane helix</keyword>
<feature type="compositionally biased region" description="Polar residues" evidence="9">
    <location>
        <begin position="1"/>
        <end position="23"/>
    </location>
</feature>
<dbReference type="Pfam" id="PF01769">
    <property type="entry name" value="MgtE"/>
    <property type="match status" value="2"/>
</dbReference>
<comment type="subcellular location">
    <subcellularLocation>
        <location evidence="1">Membrane</location>
        <topology evidence="1">Multi-pass membrane protein</topology>
    </subcellularLocation>
</comment>
<name>A0AAF3J4Y6_9BILA</name>
<dbReference type="GO" id="GO:0005886">
    <property type="term" value="C:plasma membrane"/>
    <property type="evidence" value="ECO:0007669"/>
    <property type="project" value="TreeGrafter"/>
</dbReference>
<dbReference type="GO" id="GO:0008324">
    <property type="term" value="F:monoatomic cation transmembrane transporter activity"/>
    <property type="evidence" value="ECO:0007669"/>
    <property type="project" value="InterPro"/>
</dbReference>
<feature type="transmembrane region" description="Helical" evidence="10">
    <location>
        <begin position="202"/>
        <end position="226"/>
    </location>
</feature>
<evidence type="ECO:0000256" key="4">
    <source>
        <dbReference type="ARBA" id="ARBA00022692"/>
    </source>
</evidence>
<dbReference type="PANTHER" id="PTHR16228:SF24">
    <property type="entry name" value="SLC41A_MGTE INTEGRAL MEMBRANE DOMAIN-CONTAINING PROTEIN"/>
    <property type="match status" value="1"/>
</dbReference>
<dbReference type="PANTHER" id="PTHR16228">
    <property type="entry name" value="DIVALENT CATION TRANSPORTER SOLUTE CARRIER FAMILY 41"/>
    <property type="match status" value="1"/>
</dbReference>
<proteinExistence type="inferred from homology"/>
<dbReference type="SUPFAM" id="SSF161093">
    <property type="entry name" value="MgtE membrane domain-like"/>
    <property type="match status" value="2"/>
</dbReference>
<feature type="domain" description="SLC41A/MgtE integral membrane" evidence="11">
    <location>
        <begin position="336"/>
        <end position="476"/>
    </location>
</feature>